<dbReference type="SUPFAM" id="SSF48452">
    <property type="entry name" value="TPR-like"/>
    <property type="match status" value="1"/>
</dbReference>
<dbReference type="InterPro" id="IPR011990">
    <property type="entry name" value="TPR-like_helical_dom_sf"/>
</dbReference>
<comment type="caution">
    <text evidence="2">The sequence shown here is derived from an EMBL/GenBank/DDBJ whole genome shotgun (WGS) entry which is preliminary data.</text>
</comment>
<protein>
    <recommendedName>
        <fullName evidence="4">Tetratricopeptide repeat protein</fullName>
    </recommendedName>
</protein>
<gene>
    <name evidence="2" type="ORF">ACFP1K_39660</name>
</gene>
<sequence length="486" mass="53785">MTATEVVAAFNDLDPAGTASMRTARLYDLESWPHPRRRPSPRVLDLLARIYHTTARRLVTDEVYATYGPYDRDLIDAVDHRHLDPCLRPRPISSVPRTPRASMEPAPAADRPPGPAPSLRPADCAALLHALTTEEPDVKRRDLLFELSLALGGLPAVRLLRHITPGEEDRLLRAVRGTTRVDTQTVTAIEKLIAQCWHLDETYGPAKLFPVVDAHRDLVTRLLREGSLLPALRDRLTAAYWALSHLGGWLRYDRLDHQGAIGWYEQGLEAAHELRDPTLLAHLHGLLVLLECNRGRPARALDHAHVARAWARESPSRLQRAVTAQTAARALVDAGRGSEGLRAIDQAYNLADGPHGERDPAHLYWCTPSRVLWNRSHCLAAMKRPDEALAASDQVLAGLGPSATRARALLLLEQAGAFVQKREIAAAASRLGEAAEMTAQHSSPRLVHDLRAARRALQPWATNTYVRDLDEKLRLLNGRGAVTDGR</sequence>
<proteinExistence type="predicted"/>
<keyword evidence="3" id="KW-1185">Reference proteome</keyword>
<dbReference type="Proteomes" id="UP001596137">
    <property type="component" value="Unassembled WGS sequence"/>
</dbReference>
<accession>A0ABW1NVE7</accession>
<evidence type="ECO:0000256" key="1">
    <source>
        <dbReference type="SAM" id="MobiDB-lite"/>
    </source>
</evidence>
<name>A0ABW1NVE7_9ACTN</name>
<dbReference type="EMBL" id="JBHSRF010000132">
    <property type="protein sequence ID" value="MFC6087339.1"/>
    <property type="molecule type" value="Genomic_DNA"/>
</dbReference>
<evidence type="ECO:0008006" key="4">
    <source>
        <dbReference type="Google" id="ProtNLM"/>
    </source>
</evidence>
<organism evidence="2 3">
    <name type="scientific">Sphaerisporangium aureirubrum</name>
    <dbReference type="NCBI Taxonomy" id="1544736"/>
    <lineage>
        <taxon>Bacteria</taxon>
        <taxon>Bacillati</taxon>
        <taxon>Actinomycetota</taxon>
        <taxon>Actinomycetes</taxon>
        <taxon>Streptosporangiales</taxon>
        <taxon>Streptosporangiaceae</taxon>
        <taxon>Sphaerisporangium</taxon>
    </lineage>
</organism>
<dbReference type="Gene3D" id="1.25.40.10">
    <property type="entry name" value="Tetratricopeptide repeat domain"/>
    <property type="match status" value="1"/>
</dbReference>
<evidence type="ECO:0000313" key="2">
    <source>
        <dbReference type="EMBL" id="MFC6087339.1"/>
    </source>
</evidence>
<reference evidence="3" key="1">
    <citation type="journal article" date="2019" name="Int. J. Syst. Evol. Microbiol.">
        <title>The Global Catalogue of Microorganisms (GCM) 10K type strain sequencing project: providing services to taxonomists for standard genome sequencing and annotation.</title>
        <authorList>
            <consortium name="The Broad Institute Genomics Platform"/>
            <consortium name="The Broad Institute Genome Sequencing Center for Infectious Disease"/>
            <person name="Wu L."/>
            <person name="Ma J."/>
        </authorList>
    </citation>
    <scope>NUCLEOTIDE SEQUENCE [LARGE SCALE GENOMIC DNA]</scope>
    <source>
        <strain evidence="3">JCM 30346</strain>
    </source>
</reference>
<feature type="region of interest" description="Disordered" evidence="1">
    <location>
        <begin position="86"/>
        <end position="119"/>
    </location>
</feature>
<dbReference type="RefSeq" id="WP_380763496.1">
    <property type="nucleotide sequence ID" value="NZ_JBHSRF010000132.1"/>
</dbReference>
<evidence type="ECO:0000313" key="3">
    <source>
        <dbReference type="Proteomes" id="UP001596137"/>
    </source>
</evidence>